<dbReference type="InterPro" id="IPR023366">
    <property type="entry name" value="ATP_synth_asu-like_sf"/>
</dbReference>
<evidence type="ECO:0000313" key="2">
    <source>
        <dbReference type="Proteomes" id="UP000199120"/>
    </source>
</evidence>
<sequence>MRRPANRATRITTDSIPPPVGGLNTLNSVDMMPPTDAVILDNYFPGPGAVPLRNGYGRWATAIAGNVETLASYSSGTQQKLFALAGGSVYDATAKADVGAPVIAGLTNSRWQSTNFENAGAQFLWMVNGVDWPLIYDGETWHTVRNIDAQDISSITASGTTATLVTAAAHGLTTGDQITLSGATPTAYNGLFTVTVVDDVTVTFTLASDPGGDATAVGTYVVMWSVTGVDPRTFVHVTSWGNRLWFTQAGTFRTWYLGVSAVSGPATAFDVGPQMLMGGFLQGIATWNIDDTAGLNEYICFVSSRGEVAVYQGSDPAQSSTFSISARFRIGAPVGRRFYEKFGSDVVFITADGLVPLSKALLTDREQTSIAITNKIMPSVNSDVMVYGDNFGWQPILFPEGNKIILNVPTLETETSYQYVMNTITSAWCRFTGWDAFCFCYSDKGLYFGGAGFVAQADVGADDGGAAIIGDIKPAFNYFGSRGVQKHFKMMRPILKSNAPFAPQIDASVDFDESIPDAYPTLSFGRRTPWDTTPWDQVPWKGDSGYNTEWQSIDGLGYAATYRMRTQTIGIQFSIQSVTFTFEPQRIPSF</sequence>
<evidence type="ECO:0000313" key="1">
    <source>
        <dbReference type="EMBL" id="SEK92921.1"/>
    </source>
</evidence>
<reference evidence="2" key="1">
    <citation type="submission" date="2016-10" db="EMBL/GenBank/DDBJ databases">
        <authorList>
            <person name="Varghese N."/>
            <person name="Submissions S."/>
        </authorList>
    </citation>
    <scope>NUCLEOTIDE SEQUENCE [LARGE SCALE GENOMIC DNA]</scope>
    <source>
        <strain evidence="2">LMG 26416</strain>
    </source>
</reference>
<protein>
    <recommendedName>
        <fullName evidence="3">Ubiquitin-activating enzyme E1 FCCH domain-containing protein</fullName>
    </recommendedName>
</protein>
<name>A0A1H7L1M8_9BURK</name>
<dbReference type="AlphaFoldDB" id="A0A1H7L1M8"/>
<organism evidence="1 2">
    <name type="scientific">Paraburkholderia caballeronis</name>
    <dbReference type="NCBI Taxonomy" id="416943"/>
    <lineage>
        <taxon>Bacteria</taxon>
        <taxon>Pseudomonadati</taxon>
        <taxon>Pseudomonadota</taxon>
        <taxon>Betaproteobacteria</taxon>
        <taxon>Burkholderiales</taxon>
        <taxon>Burkholderiaceae</taxon>
        <taxon>Paraburkholderia</taxon>
    </lineage>
</organism>
<dbReference type="OrthoDB" id="9115509at2"/>
<keyword evidence="2" id="KW-1185">Reference proteome</keyword>
<dbReference type="STRING" id="416943.SAMN05445871_4030"/>
<dbReference type="RefSeq" id="WP_090548073.1">
    <property type="nucleotide sequence ID" value="NZ_FNSR01000002.1"/>
</dbReference>
<dbReference type="EMBL" id="FOAJ01000004">
    <property type="protein sequence ID" value="SEK92921.1"/>
    <property type="molecule type" value="Genomic_DNA"/>
</dbReference>
<evidence type="ECO:0008006" key="3">
    <source>
        <dbReference type="Google" id="ProtNLM"/>
    </source>
</evidence>
<gene>
    <name evidence="1" type="ORF">SAMN05192542_104149</name>
</gene>
<accession>A0A1H7L1M8</accession>
<dbReference type="Gene3D" id="2.40.30.20">
    <property type="match status" value="1"/>
</dbReference>
<proteinExistence type="predicted"/>
<dbReference type="Proteomes" id="UP000199120">
    <property type="component" value="Unassembled WGS sequence"/>
</dbReference>